<accession>A0ABP0Z4Z7</accession>
<dbReference type="EMBL" id="OZ021742">
    <property type="protein sequence ID" value="CAK9327824.1"/>
    <property type="molecule type" value="Genomic_DNA"/>
</dbReference>
<keyword evidence="2" id="KW-1185">Reference proteome</keyword>
<evidence type="ECO:0000313" key="2">
    <source>
        <dbReference type="Proteomes" id="UP001642487"/>
    </source>
</evidence>
<protein>
    <submittedName>
        <fullName evidence="1">Uncharacterized protein</fullName>
    </submittedName>
</protein>
<evidence type="ECO:0000313" key="1">
    <source>
        <dbReference type="EMBL" id="CAK9327824.1"/>
    </source>
</evidence>
<gene>
    <name evidence="1" type="ORF">CITCOLO1_LOCUS20214</name>
</gene>
<name>A0ABP0Z4Z7_9ROSI</name>
<reference evidence="1 2" key="1">
    <citation type="submission" date="2024-03" db="EMBL/GenBank/DDBJ databases">
        <authorList>
            <person name="Gkanogiannis A."/>
            <person name="Becerra Lopez-Lavalle L."/>
        </authorList>
    </citation>
    <scope>NUCLEOTIDE SEQUENCE [LARGE SCALE GENOMIC DNA]</scope>
</reference>
<dbReference type="Proteomes" id="UP001642487">
    <property type="component" value="Chromosome 8"/>
</dbReference>
<proteinExistence type="predicted"/>
<organism evidence="1 2">
    <name type="scientific">Citrullus colocynthis</name>
    <name type="common">colocynth</name>
    <dbReference type="NCBI Taxonomy" id="252529"/>
    <lineage>
        <taxon>Eukaryota</taxon>
        <taxon>Viridiplantae</taxon>
        <taxon>Streptophyta</taxon>
        <taxon>Embryophyta</taxon>
        <taxon>Tracheophyta</taxon>
        <taxon>Spermatophyta</taxon>
        <taxon>Magnoliopsida</taxon>
        <taxon>eudicotyledons</taxon>
        <taxon>Gunneridae</taxon>
        <taxon>Pentapetalae</taxon>
        <taxon>rosids</taxon>
        <taxon>fabids</taxon>
        <taxon>Cucurbitales</taxon>
        <taxon>Cucurbitaceae</taxon>
        <taxon>Benincaseae</taxon>
        <taxon>Citrullus</taxon>
    </lineage>
</organism>
<sequence>MNCCINLLIALRGLYCCKQHIVLSIKNTFKKSLFLLELTLGFFFFQPRVSLSPPHQRLSSTADCPQRVAVRALPSTAVWPSRRHWVCLSRQSPALSSSSLMIAIPVRSVR</sequence>